<evidence type="ECO:0000256" key="2">
    <source>
        <dbReference type="SAM" id="MobiDB-lite"/>
    </source>
</evidence>
<sequence>QQEHMALTQESSRQFNLSQSSSSRDSYQKLSNHYSNLQQEYIAEQQKLQSYMQQQKELTTQLKEKEQNMDHMISSENELTLKLNTLNSQISSIRQKIQQIYSENQDISEMQVLTQMEKVQIEEQTKENQSKTSIYKRQIAKIESIQQKQAEQALQLKQQKEEVANLVDPLETELKTLCDQKSELQKQILQNQLQIIQLKKEINAQKVDLSVYQVINGQTEHQIEVSKLSQAKIDDYKEEIEKINQKIGDLKGQLLTKEVMQRQEQNFEDAFYQLLKARQNPVLHMHHKTRQCDPTPSFEVIVKLQSKIDFLNLSILKLGPEGAKNEQIIGSLQQTFANQDLLITQLEKLNLKLNLDGLDAANGQSAKLELQTLQELKIHLESLQSQIENVSLTQKIKTQNQTLVQKTEQKIDLESTLETQKAQIQKLHQNLNQIQKETQICKNQNGLLNLQKRQEVKTEEVNADAAKAEINEVEQTISIVLQQKTELTKKMESAEQCLLNMQKELSKEKAVLQEEQLRNLHLNSLQELKDALIQEKTTICQNNSNNLKFQELKNAQIENELLKQELEQIKHDTAEKTHLIEEMKMQSQNNKTKEKQIEILKEQIEFLERRNKMADSEFQRLKNQINEIRVETMTIESENKMMSQGFTLEEFEVSD</sequence>
<evidence type="ECO:0000313" key="3">
    <source>
        <dbReference type="EMBL" id="JAP90135.1"/>
    </source>
</evidence>
<feature type="region of interest" description="Disordered" evidence="2">
    <location>
        <begin position="1"/>
        <end position="28"/>
    </location>
</feature>
<feature type="coiled-coil region" evidence="1">
    <location>
        <begin position="142"/>
        <end position="201"/>
    </location>
</feature>
<organism evidence="3">
    <name type="scientific">Trepomonas sp. PC1</name>
    <dbReference type="NCBI Taxonomy" id="1076344"/>
    <lineage>
        <taxon>Eukaryota</taxon>
        <taxon>Metamonada</taxon>
        <taxon>Diplomonadida</taxon>
        <taxon>Hexamitidae</taxon>
        <taxon>Hexamitinae</taxon>
        <taxon>Trepomonas</taxon>
    </lineage>
</organism>
<feature type="non-terminal residue" evidence="3">
    <location>
        <position position="1"/>
    </location>
</feature>
<dbReference type="EMBL" id="GDID01006471">
    <property type="protein sequence ID" value="JAP90135.1"/>
    <property type="molecule type" value="Transcribed_RNA"/>
</dbReference>
<reference evidence="3" key="1">
    <citation type="submission" date="2015-07" db="EMBL/GenBank/DDBJ databases">
        <title>Adaptation to a free-living lifestyle via gene acquisitions in the diplomonad Trepomonas sp. PC1.</title>
        <authorList>
            <person name="Xu F."/>
            <person name="Jerlstrom-Hultqvist J."/>
            <person name="Kolisko M."/>
            <person name="Simpson A.G.B."/>
            <person name="Roger A.J."/>
            <person name="Svard S.G."/>
            <person name="Andersson J.O."/>
        </authorList>
    </citation>
    <scope>NUCLEOTIDE SEQUENCE</scope>
    <source>
        <strain evidence="3">PC1</strain>
    </source>
</reference>
<protein>
    <submittedName>
        <fullName evidence="3">Uncharacterized protein</fullName>
    </submittedName>
</protein>
<feature type="compositionally biased region" description="Low complexity" evidence="2">
    <location>
        <begin position="11"/>
        <end position="28"/>
    </location>
</feature>
<proteinExistence type="predicted"/>
<evidence type="ECO:0000256" key="1">
    <source>
        <dbReference type="SAM" id="Coils"/>
    </source>
</evidence>
<keyword evidence="1" id="KW-0175">Coiled coil</keyword>
<name>A0A146K2K0_9EUKA</name>
<feature type="coiled-coil region" evidence="1">
    <location>
        <begin position="366"/>
        <end position="631"/>
    </location>
</feature>
<accession>A0A146K2K0</accession>
<dbReference type="AlphaFoldDB" id="A0A146K2K0"/>
<gene>
    <name evidence="3" type="ORF">TPC1_30370</name>
</gene>
<feature type="coiled-coil region" evidence="1">
    <location>
        <begin position="226"/>
        <end position="253"/>
    </location>
</feature>